<dbReference type="CDD" id="cd09971">
    <property type="entry name" value="SdiA-regulated"/>
    <property type="match status" value="1"/>
</dbReference>
<dbReference type="Pfam" id="PF06977">
    <property type="entry name" value="SdiA-regulated"/>
    <property type="match status" value="1"/>
</dbReference>
<dbReference type="SUPFAM" id="SSF50956">
    <property type="entry name" value="Thermostable phytase (3-phytase)"/>
    <property type="match status" value="1"/>
</dbReference>
<gene>
    <name evidence="5" type="ORF">AUC61_01595</name>
</gene>
<evidence type="ECO:0000313" key="6">
    <source>
        <dbReference type="Proteomes" id="UP001320513"/>
    </source>
</evidence>
<dbReference type="GO" id="GO:0003677">
    <property type="term" value="F:DNA binding"/>
    <property type="evidence" value="ECO:0007669"/>
    <property type="project" value="UniProtKB-KW"/>
</dbReference>
<organism evidence="5 6">
    <name type="scientific">Pseudomonas maioricensis</name>
    <dbReference type="NCBI Taxonomy" id="1766623"/>
    <lineage>
        <taxon>Bacteria</taxon>
        <taxon>Pseudomonadati</taxon>
        <taxon>Pseudomonadota</taxon>
        <taxon>Gammaproteobacteria</taxon>
        <taxon>Pseudomonadales</taxon>
        <taxon>Pseudomonadaceae</taxon>
        <taxon>Pseudomonas</taxon>
    </lineage>
</organism>
<evidence type="ECO:0000256" key="2">
    <source>
        <dbReference type="ARBA" id="ARBA00009852"/>
    </source>
</evidence>
<comment type="subcellular location">
    <subcellularLocation>
        <location evidence="1">Cell membrane</location>
    </subcellularLocation>
</comment>
<keyword evidence="3" id="KW-1003">Cell membrane</keyword>
<accession>A0ABS9ZCA5</accession>
<dbReference type="Proteomes" id="UP001320513">
    <property type="component" value="Unassembled WGS sequence"/>
</dbReference>
<protein>
    <submittedName>
        <fullName evidence="5">DNA-binding protein</fullName>
    </submittedName>
</protein>
<dbReference type="EMBL" id="LOHG01000001">
    <property type="protein sequence ID" value="MCI8208215.1"/>
    <property type="molecule type" value="Genomic_DNA"/>
</dbReference>
<evidence type="ECO:0000256" key="1">
    <source>
        <dbReference type="ARBA" id="ARBA00004236"/>
    </source>
</evidence>
<keyword evidence="5" id="KW-0238">DNA-binding</keyword>
<dbReference type="InterPro" id="IPR011042">
    <property type="entry name" value="6-blade_b-propeller_TolB-like"/>
</dbReference>
<dbReference type="Gene3D" id="2.120.10.30">
    <property type="entry name" value="TolB, C-terminal domain"/>
    <property type="match status" value="1"/>
</dbReference>
<reference evidence="5 6" key="1">
    <citation type="submission" date="2015-12" db="EMBL/GenBank/DDBJ databases">
        <title>Phylogenomics in the description of a new species in the Pseudomonas syringae group.</title>
        <authorList>
            <person name="Busquets A."/>
            <person name="Gomila M."/>
            <person name="Beiki F."/>
            <person name="Rahimian H."/>
            <person name="Mulet M."/>
            <person name="Sanchez D."/>
            <person name="Garcia-Valdes E."/>
            <person name="Lalucat J."/>
        </authorList>
    </citation>
    <scope>NUCLEOTIDE SEQUENCE [LARGE SCALE GENOMIC DNA]</scope>
    <source>
        <strain evidence="5 6">S25</strain>
    </source>
</reference>
<keyword evidence="6" id="KW-1185">Reference proteome</keyword>
<dbReference type="InterPro" id="IPR009722">
    <property type="entry name" value="YjiK/CarP"/>
</dbReference>
<sequence length="302" mass="33687">MRQLLSFRKIVVAVLILLALLLFFANREYRFAERALFNWHLFWQDKDAQAMGLGDYRVVIEGQVIAGLEDDVSALSYDPDRKSLFTVTNSNAEMVELSLEGRVLRRIPLTGFGDAEAVEYISPGIYVISDERKQRLIKVHVDNDTTFLDAADAEQLTLGIGAGNNNGYEGLAYDTKGQRLFVAKERRPTQIIEVRGFPNMNADAPSMIEVSSDAKRDAGLFVRDISSLQFDERSGHLLALSDESRQIVELDTKGRAVGNVSLSQGSMGLRKTVPQAEGIAMDDEGNLYLVSEPNLFYVFKKP</sequence>
<evidence type="ECO:0000256" key="4">
    <source>
        <dbReference type="ARBA" id="ARBA00023136"/>
    </source>
</evidence>
<comment type="caution">
    <text evidence="5">The sequence shown here is derived from an EMBL/GenBank/DDBJ whole genome shotgun (WGS) entry which is preliminary data.</text>
</comment>
<evidence type="ECO:0000313" key="5">
    <source>
        <dbReference type="EMBL" id="MCI8208215.1"/>
    </source>
</evidence>
<evidence type="ECO:0000256" key="3">
    <source>
        <dbReference type="ARBA" id="ARBA00022475"/>
    </source>
</evidence>
<dbReference type="RefSeq" id="WP_243244166.1">
    <property type="nucleotide sequence ID" value="NZ_LOHG01000001.1"/>
</dbReference>
<comment type="similarity">
    <text evidence="2">Belongs to the YjiK family.</text>
</comment>
<keyword evidence="4" id="KW-0472">Membrane</keyword>
<proteinExistence type="inferred from homology"/>
<name>A0ABS9ZCA5_9PSED</name>